<evidence type="ECO:0000313" key="6">
    <source>
        <dbReference type="Proteomes" id="UP000431901"/>
    </source>
</evidence>
<dbReference type="SUPFAM" id="SSF52540">
    <property type="entry name" value="P-loop containing nucleoside triphosphate hydrolases"/>
    <property type="match status" value="1"/>
</dbReference>
<organism evidence="5 6">
    <name type="scientific">Actinomadura rayongensis</name>
    <dbReference type="NCBI Taxonomy" id="1429076"/>
    <lineage>
        <taxon>Bacteria</taxon>
        <taxon>Bacillati</taxon>
        <taxon>Actinomycetota</taxon>
        <taxon>Actinomycetes</taxon>
        <taxon>Streptosporangiales</taxon>
        <taxon>Thermomonosporaceae</taxon>
        <taxon>Actinomadura</taxon>
    </lineage>
</organism>
<evidence type="ECO:0000256" key="4">
    <source>
        <dbReference type="ARBA" id="ARBA00023134"/>
    </source>
</evidence>
<proteinExistence type="inferred from homology"/>
<dbReference type="PANTHER" id="PTHR42708">
    <property type="entry name" value="ATP/GTP-BINDING PROTEIN-RELATED"/>
    <property type="match status" value="1"/>
</dbReference>
<gene>
    <name evidence="5" type="ORF">GQ466_22805</name>
</gene>
<reference evidence="5 6" key="1">
    <citation type="submission" date="2019-12" db="EMBL/GenBank/DDBJ databases">
        <title>Nocardia macrotermitis sp. nov. and Nocardia aurantia sp. nov., isolated from the gut of the fungus growing-termite Macrotermes natalensis.</title>
        <authorList>
            <person name="Christine B."/>
            <person name="Rene B."/>
        </authorList>
    </citation>
    <scope>NUCLEOTIDE SEQUENCE [LARGE SCALE GENOMIC DNA]</scope>
    <source>
        <strain evidence="5 6">DSM 102126</strain>
    </source>
</reference>
<dbReference type="AlphaFoldDB" id="A0A6I4WJS5"/>
<keyword evidence="2" id="KW-0547">Nucleotide-binding</keyword>
<dbReference type="Proteomes" id="UP000431901">
    <property type="component" value="Unassembled WGS sequence"/>
</dbReference>
<dbReference type="GO" id="GO:0016787">
    <property type="term" value="F:hydrolase activity"/>
    <property type="evidence" value="ECO:0007669"/>
    <property type="project" value="UniProtKB-KW"/>
</dbReference>
<keyword evidence="6" id="KW-1185">Reference proteome</keyword>
<sequence>MPSDPVSAKIVVSGGFGVGKTTFVGALSEITPLTTEAALTEVSRGVDDTSAVAAKSTTTVAFDFGRVTLDGNIVLYLFGTPGQERFTFLWDDLVDGTLGAVVLVDTRRIGDAYPALDYFESAGIPLAVGLNEFPDGERYALEEVREALGVAAGVPLVPCDARDRTAVKRVVLALLDLVIDGA</sequence>
<keyword evidence="3" id="KW-0378">Hydrolase</keyword>
<accession>A0A6I4WJS5</accession>
<comment type="caution">
    <text evidence="5">The sequence shown here is derived from an EMBL/GenBank/DDBJ whole genome shotgun (WGS) entry which is preliminary data.</text>
</comment>
<dbReference type="CDD" id="cd00882">
    <property type="entry name" value="Ras_like_GTPase"/>
    <property type="match status" value="1"/>
</dbReference>
<dbReference type="EMBL" id="WUTW01000005">
    <property type="protein sequence ID" value="MXQ66852.1"/>
    <property type="molecule type" value="Genomic_DNA"/>
</dbReference>
<keyword evidence="4" id="KW-0342">GTP-binding</keyword>
<evidence type="ECO:0000313" key="5">
    <source>
        <dbReference type="EMBL" id="MXQ66852.1"/>
    </source>
</evidence>
<name>A0A6I4WJS5_9ACTN</name>
<dbReference type="Pfam" id="PF03029">
    <property type="entry name" value="ATP_bind_1"/>
    <property type="match status" value="1"/>
</dbReference>
<dbReference type="InterPro" id="IPR052705">
    <property type="entry name" value="Gliding_Motility_GTPase"/>
</dbReference>
<comment type="similarity">
    <text evidence="1">Belongs to the GPN-loop GTPase family.</text>
</comment>
<dbReference type="Gene3D" id="3.40.50.300">
    <property type="entry name" value="P-loop containing nucleotide triphosphate hydrolases"/>
    <property type="match status" value="1"/>
</dbReference>
<protein>
    <submittedName>
        <fullName evidence="5">ATP-binding protein</fullName>
    </submittedName>
</protein>
<dbReference type="PANTHER" id="PTHR42708:SF1">
    <property type="entry name" value="GLIDING MOTILITY PROTEIN MGLA"/>
    <property type="match status" value="1"/>
</dbReference>
<dbReference type="GO" id="GO:0005524">
    <property type="term" value="F:ATP binding"/>
    <property type="evidence" value="ECO:0007669"/>
    <property type="project" value="UniProtKB-KW"/>
</dbReference>
<evidence type="ECO:0000256" key="2">
    <source>
        <dbReference type="ARBA" id="ARBA00022741"/>
    </source>
</evidence>
<dbReference type="RefSeq" id="WP_161105040.1">
    <property type="nucleotide sequence ID" value="NZ_JBHLYI010000003.1"/>
</dbReference>
<evidence type="ECO:0000256" key="1">
    <source>
        <dbReference type="ARBA" id="ARBA00005290"/>
    </source>
</evidence>
<dbReference type="InterPro" id="IPR004130">
    <property type="entry name" value="Gpn"/>
</dbReference>
<keyword evidence="5" id="KW-0067">ATP-binding</keyword>
<dbReference type="OrthoDB" id="4319884at2"/>
<dbReference type="InterPro" id="IPR027417">
    <property type="entry name" value="P-loop_NTPase"/>
</dbReference>
<evidence type="ECO:0000256" key="3">
    <source>
        <dbReference type="ARBA" id="ARBA00022801"/>
    </source>
</evidence>
<dbReference type="GO" id="GO:0005525">
    <property type="term" value="F:GTP binding"/>
    <property type="evidence" value="ECO:0007669"/>
    <property type="project" value="UniProtKB-KW"/>
</dbReference>